<comment type="caution">
    <text evidence="2">The sequence shown here is derived from an EMBL/GenBank/DDBJ whole genome shotgun (WGS) entry which is preliminary data.</text>
</comment>
<feature type="compositionally biased region" description="Basic and acidic residues" evidence="1">
    <location>
        <begin position="100"/>
        <end position="118"/>
    </location>
</feature>
<organism evidence="2 3">
    <name type="scientific">Symbiodinium necroappetens</name>
    <dbReference type="NCBI Taxonomy" id="1628268"/>
    <lineage>
        <taxon>Eukaryota</taxon>
        <taxon>Sar</taxon>
        <taxon>Alveolata</taxon>
        <taxon>Dinophyceae</taxon>
        <taxon>Suessiales</taxon>
        <taxon>Symbiodiniaceae</taxon>
        <taxon>Symbiodinium</taxon>
    </lineage>
</organism>
<dbReference type="Proteomes" id="UP000601435">
    <property type="component" value="Unassembled WGS sequence"/>
</dbReference>
<sequence length="404" mass="47526">MEEHAAELKEARKSRKLTDKEERFLAEYESLKGAGLFEPPRVPGAKGKQQAKKKSAPAAAADDEYTYYSSSSEVEPLQAPKTPTERRMAKTLSEGEEEEERRKKARDERRRAEAEKAAEKKKKERDERRRAEAEEEEERRQWREEVQKRERKAAERQRRQEREEWERLREELQEEARARREEHEEQMRELRETQRRWQRETADEAEEWRRARREDRRQDWQRPARRDELPGRYERPPRREERATWRDHLFPASSSEGWGRASQSSAEDSRRAGASDRKGGRSGKGRGTRESYIGREVDIQPGQPLDKNRGGGATKVAVLLSAYDRAGVGAELKELAERFLDELGARTTPVANNSWADKLRRLCTAIGHDQGREIRDMAEDYRRFPAVKAAMNNRAWQGWRERGY</sequence>
<dbReference type="AlphaFoldDB" id="A0A812YN94"/>
<feature type="compositionally biased region" description="Basic and acidic residues" evidence="1">
    <location>
        <begin position="1"/>
        <end position="30"/>
    </location>
</feature>
<evidence type="ECO:0000313" key="2">
    <source>
        <dbReference type="EMBL" id="CAE7791425.1"/>
    </source>
</evidence>
<gene>
    <name evidence="2" type="ORF">SNEC2469_LOCUS23257</name>
</gene>
<feature type="compositionally biased region" description="Low complexity" evidence="1">
    <location>
        <begin position="56"/>
        <end position="75"/>
    </location>
</feature>
<feature type="non-terminal residue" evidence="2">
    <location>
        <position position="1"/>
    </location>
</feature>
<evidence type="ECO:0000256" key="1">
    <source>
        <dbReference type="SAM" id="MobiDB-lite"/>
    </source>
</evidence>
<reference evidence="2" key="1">
    <citation type="submission" date="2021-02" db="EMBL/GenBank/DDBJ databases">
        <authorList>
            <person name="Dougan E. K."/>
            <person name="Rhodes N."/>
            <person name="Thang M."/>
            <person name="Chan C."/>
        </authorList>
    </citation>
    <scope>NUCLEOTIDE SEQUENCE</scope>
</reference>
<evidence type="ECO:0000313" key="3">
    <source>
        <dbReference type="Proteomes" id="UP000601435"/>
    </source>
</evidence>
<proteinExistence type="predicted"/>
<dbReference type="OrthoDB" id="443306at2759"/>
<feature type="compositionally biased region" description="Polar residues" evidence="1">
    <location>
        <begin position="252"/>
        <end position="266"/>
    </location>
</feature>
<feature type="compositionally biased region" description="Basic and acidic residues" evidence="1">
    <location>
        <begin position="267"/>
        <end position="279"/>
    </location>
</feature>
<feature type="region of interest" description="Disordered" evidence="1">
    <location>
        <begin position="1"/>
        <end position="310"/>
    </location>
</feature>
<name>A0A812YN94_9DINO</name>
<accession>A0A812YN94</accession>
<keyword evidence="3" id="KW-1185">Reference proteome</keyword>
<feature type="compositionally biased region" description="Basic and acidic residues" evidence="1">
    <location>
        <begin position="124"/>
        <end position="249"/>
    </location>
</feature>
<protein>
    <submittedName>
        <fullName evidence="2">Uncharacterized protein</fullName>
    </submittedName>
</protein>
<dbReference type="EMBL" id="CAJNJA010043190">
    <property type="protein sequence ID" value="CAE7791425.1"/>
    <property type="molecule type" value="Genomic_DNA"/>
</dbReference>
<feature type="compositionally biased region" description="Basic and acidic residues" evidence="1">
    <location>
        <begin position="287"/>
        <end position="298"/>
    </location>
</feature>